<proteinExistence type="predicted"/>
<dbReference type="STRING" id="5217.A0A4Q1BSE3"/>
<dbReference type="AlphaFoldDB" id="A0A4Q1BSE3"/>
<evidence type="ECO:0000313" key="3">
    <source>
        <dbReference type="EMBL" id="RXK40944.1"/>
    </source>
</evidence>
<dbReference type="InterPro" id="IPR024624">
    <property type="entry name" value="Pyridox_Oxase_Alr4036_FMN-bd"/>
</dbReference>
<keyword evidence="4" id="KW-1185">Reference proteome</keyword>
<dbReference type="Gene3D" id="2.30.110.10">
    <property type="entry name" value="Electron Transport, Fmn-binding Protein, Chain A"/>
    <property type="match status" value="1"/>
</dbReference>
<evidence type="ECO:0000259" key="2">
    <source>
        <dbReference type="Pfam" id="PF12766"/>
    </source>
</evidence>
<organism evidence="3 4">
    <name type="scientific">Tremella mesenterica</name>
    <name type="common">Jelly fungus</name>
    <dbReference type="NCBI Taxonomy" id="5217"/>
    <lineage>
        <taxon>Eukaryota</taxon>
        <taxon>Fungi</taxon>
        <taxon>Dikarya</taxon>
        <taxon>Basidiomycota</taxon>
        <taxon>Agaricomycotina</taxon>
        <taxon>Tremellomycetes</taxon>
        <taxon>Tremellales</taxon>
        <taxon>Tremellaceae</taxon>
        <taxon>Tremella</taxon>
    </lineage>
</organism>
<dbReference type="EMBL" id="SDIL01000013">
    <property type="protein sequence ID" value="RXK40944.1"/>
    <property type="molecule type" value="Genomic_DNA"/>
</dbReference>
<dbReference type="OrthoDB" id="434253at2759"/>
<evidence type="ECO:0000256" key="1">
    <source>
        <dbReference type="SAM" id="MobiDB-lite"/>
    </source>
</evidence>
<comment type="caution">
    <text evidence="3">The sequence shown here is derived from an EMBL/GenBank/DDBJ whole genome shotgun (WGS) entry which is preliminary data.</text>
</comment>
<dbReference type="SUPFAM" id="SSF50475">
    <property type="entry name" value="FMN-binding split barrel"/>
    <property type="match status" value="1"/>
</dbReference>
<dbReference type="Pfam" id="PF12766">
    <property type="entry name" value="Pyridox_oxase_2"/>
    <property type="match status" value="1"/>
</dbReference>
<sequence>MSQPVWRQILENQLTENPKYTTYALSTLSPEGQPKVRFVVHRSISPSGLLILTTDTRMQKPVHLALNHTVEAAWWIEPSNVQFRITGQAYTFPLPSSSPTEVSSALQGLGLKDIEDFQGEEKEECTSEWWEEERIRLWEESMSGHLRASFARPKPGKSLEQVEHSSEWPVSLPGKSEDPKEKELIQLALTHFALIAIRPTAVEFLELKPIPNRRTQWTLQSDGTWEENKVAP</sequence>
<feature type="region of interest" description="Disordered" evidence="1">
    <location>
        <begin position="152"/>
        <end position="177"/>
    </location>
</feature>
<evidence type="ECO:0000313" key="4">
    <source>
        <dbReference type="Proteomes" id="UP000289152"/>
    </source>
</evidence>
<dbReference type="InterPro" id="IPR012349">
    <property type="entry name" value="Split_barrel_FMN-bd"/>
</dbReference>
<name>A0A4Q1BSE3_TREME</name>
<feature type="domain" description="Pyridoxamine 5'-phosphate oxidase Alr4036 family FMN-binding" evidence="2">
    <location>
        <begin position="4"/>
        <end position="90"/>
    </location>
</feature>
<dbReference type="GO" id="GO:0010181">
    <property type="term" value="F:FMN binding"/>
    <property type="evidence" value="ECO:0007669"/>
    <property type="project" value="InterPro"/>
</dbReference>
<protein>
    <recommendedName>
        <fullName evidence="2">Pyridoxamine 5'-phosphate oxidase Alr4036 family FMN-binding domain-containing protein</fullName>
    </recommendedName>
</protein>
<dbReference type="PANTHER" id="PTHR28243">
    <property type="entry name" value="AGL049CP"/>
    <property type="match status" value="1"/>
</dbReference>
<gene>
    <name evidence="3" type="ORF">M231_01792</name>
</gene>
<dbReference type="Proteomes" id="UP000289152">
    <property type="component" value="Unassembled WGS sequence"/>
</dbReference>
<reference evidence="3 4" key="1">
    <citation type="submission" date="2016-06" db="EMBL/GenBank/DDBJ databases">
        <title>Evolution of pathogenesis and genome organization in the Tremellales.</title>
        <authorList>
            <person name="Cuomo C."/>
            <person name="Litvintseva A."/>
            <person name="Heitman J."/>
            <person name="Chen Y."/>
            <person name="Sun S."/>
            <person name="Springer D."/>
            <person name="Dromer F."/>
            <person name="Young S."/>
            <person name="Zeng Q."/>
            <person name="Chapman S."/>
            <person name="Gujja S."/>
            <person name="Saif S."/>
            <person name="Birren B."/>
        </authorList>
    </citation>
    <scope>NUCLEOTIDE SEQUENCE [LARGE SCALE GENOMIC DNA]</scope>
    <source>
        <strain evidence="3 4">ATCC 28783</strain>
    </source>
</reference>
<dbReference type="PANTHER" id="PTHR28243:SF1">
    <property type="entry name" value="PYRIDOXAMINE 5'-PHOSPHATE OXIDASE ALR4036 FAMILY FMN-BINDING DOMAIN-CONTAINING PROTEIN"/>
    <property type="match status" value="1"/>
</dbReference>
<dbReference type="VEuPathDB" id="FungiDB:TREMEDRAFT_27724"/>
<dbReference type="InParanoid" id="A0A4Q1BSE3"/>
<accession>A0A4Q1BSE3</accession>